<feature type="transmembrane region" description="Helical" evidence="6">
    <location>
        <begin position="197"/>
        <end position="216"/>
    </location>
</feature>
<accession>A0A024UE50</accession>
<feature type="transmembrane region" description="Helical" evidence="6">
    <location>
        <begin position="228"/>
        <end position="252"/>
    </location>
</feature>
<feature type="transmembrane region" description="Helical" evidence="6">
    <location>
        <begin position="69"/>
        <end position="93"/>
    </location>
</feature>
<evidence type="ECO:0000256" key="5">
    <source>
        <dbReference type="PROSITE-ProRule" id="PRU00205"/>
    </source>
</evidence>
<feature type="domain" description="TLC" evidence="7">
    <location>
        <begin position="65"/>
        <end position="264"/>
    </location>
</feature>
<dbReference type="PROSITE" id="PS50922">
    <property type="entry name" value="TLC"/>
    <property type="match status" value="1"/>
</dbReference>
<dbReference type="GO" id="GO:0005886">
    <property type="term" value="C:plasma membrane"/>
    <property type="evidence" value="ECO:0007669"/>
    <property type="project" value="TreeGrafter"/>
</dbReference>
<evidence type="ECO:0000256" key="3">
    <source>
        <dbReference type="ARBA" id="ARBA00022989"/>
    </source>
</evidence>
<dbReference type="PANTHER" id="PTHR13439:SF4">
    <property type="entry name" value="TLC DOMAIN-CONTAINING PROTEIN"/>
    <property type="match status" value="1"/>
</dbReference>
<protein>
    <recommendedName>
        <fullName evidence="7">TLC domain-containing protein</fullName>
    </recommendedName>
</protein>
<dbReference type="SMART" id="SM00724">
    <property type="entry name" value="TLC"/>
    <property type="match status" value="1"/>
</dbReference>
<dbReference type="GO" id="GO:0055091">
    <property type="term" value="P:phospholipid homeostasis"/>
    <property type="evidence" value="ECO:0007669"/>
    <property type="project" value="TreeGrafter"/>
</dbReference>
<evidence type="ECO:0000313" key="8">
    <source>
        <dbReference type="EMBL" id="ETW04465.1"/>
    </source>
</evidence>
<dbReference type="AlphaFoldDB" id="A0A024UE50"/>
<dbReference type="GO" id="GO:0071709">
    <property type="term" value="P:membrane assembly"/>
    <property type="evidence" value="ECO:0007669"/>
    <property type="project" value="TreeGrafter"/>
</dbReference>
<dbReference type="OrthoDB" id="10266980at2759"/>
<reference evidence="8" key="1">
    <citation type="submission" date="2013-12" db="EMBL/GenBank/DDBJ databases">
        <title>The Genome Sequence of Aphanomyces invadans NJM9701.</title>
        <authorList>
            <consortium name="The Broad Institute Genomics Platform"/>
            <person name="Russ C."/>
            <person name="Tyler B."/>
            <person name="van West P."/>
            <person name="Dieguez-Uribeondo J."/>
            <person name="Young S.K."/>
            <person name="Zeng Q."/>
            <person name="Gargeya S."/>
            <person name="Fitzgerald M."/>
            <person name="Abouelleil A."/>
            <person name="Alvarado L."/>
            <person name="Chapman S.B."/>
            <person name="Gainer-Dewar J."/>
            <person name="Goldberg J."/>
            <person name="Griggs A."/>
            <person name="Gujja S."/>
            <person name="Hansen M."/>
            <person name="Howarth C."/>
            <person name="Imamovic A."/>
            <person name="Ireland A."/>
            <person name="Larimer J."/>
            <person name="McCowan C."/>
            <person name="Murphy C."/>
            <person name="Pearson M."/>
            <person name="Poon T.W."/>
            <person name="Priest M."/>
            <person name="Roberts A."/>
            <person name="Saif S."/>
            <person name="Shea T."/>
            <person name="Sykes S."/>
            <person name="Wortman J."/>
            <person name="Nusbaum C."/>
            <person name="Birren B."/>
        </authorList>
    </citation>
    <scope>NUCLEOTIDE SEQUENCE [LARGE SCALE GENOMIC DNA]</scope>
    <source>
        <strain evidence="8">NJM9701</strain>
    </source>
</reference>
<keyword evidence="3 6" id="KW-1133">Transmembrane helix</keyword>
<dbReference type="VEuPathDB" id="FungiDB:H310_04739"/>
<comment type="subcellular location">
    <subcellularLocation>
        <location evidence="1">Membrane</location>
        <topology evidence="1">Multi-pass membrane protein</topology>
    </subcellularLocation>
</comment>
<keyword evidence="2 5" id="KW-0812">Transmembrane</keyword>
<feature type="transmembrane region" description="Helical" evidence="6">
    <location>
        <begin position="132"/>
        <end position="151"/>
    </location>
</feature>
<dbReference type="GO" id="GO:0097035">
    <property type="term" value="P:regulation of membrane lipid distribution"/>
    <property type="evidence" value="ECO:0007669"/>
    <property type="project" value="TreeGrafter"/>
</dbReference>
<feature type="transmembrane region" description="Helical" evidence="6">
    <location>
        <begin position="7"/>
        <end position="24"/>
    </location>
</feature>
<sequence>MSSSSTPLWLGSASVALCGGLAYINPRLGWIGLFATMFWAIRATVPALSTKYVAWYRERSPQDINDKLLWCNTTVSLVHSAMSAALSLAVLAMDPVHDWVHSCSPLAVICLSLSTGYFIYDFYDMVVGNLYVRAHGILVHHIMVTLCYVLALHYKVAVPYLVVMLLLEINSVWLHARKLLSMVGFTLRNRVYAMSWHALWLTFYTTRVLLPLAVHVGVTLDRHRFPHAIQFAVAFGGTGVLHVLNYLVYVGCNKAYSKEKKQLKVA</sequence>
<dbReference type="RefSeq" id="XP_008867421.1">
    <property type="nucleotide sequence ID" value="XM_008869199.1"/>
</dbReference>
<evidence type="ECO:0000256" key="1">
    <source>
        <dbReference type="ARBA" id="ARBA00004141"/>
    </source>
</evidence>
<keyword evidence="4 5" id="KW-0472">Membrane</keyword>
<feature type="transmembrane region" description="Helical" evidence="6">
    <location>
        <begin position="30"/>
        <end position="48"/>
    </location>
</feature>
<feature type="transmembrane region" description="Helical" evidence="6">
    <location>
        <begin position="157"/>
        <end position="176"/>
    </location>
</feature>
<gene>
    <name evidence="8" type="ORF">H310_04739</name>
</gene>
<evidence type="ECO:0000256" key="4">
    <source>
        <dbReference type="ARBA" id="ARBA00023136"/>
    </source>
</evidence>
<name>A0A024UE50_9STRA</name>
<dbReference type="InterPro" id="IPR006634">
    <property type="entry name" value="TLC-dom"/>
</dbReference>
<organism evidence="8">
    <name type="scientific">Aphanomyces invadans</name>
    <dbReference type="NCBI Taxonomy" id="157072"/>
    <lineage>
        <taxon>Eukaryota</taxon>
        <taxon>Sar</taxon>
        <taxon>Stramenopiles</taxon>
        <taxon>Oomycota</taxon>
        <taxon>Saprolegniomycetes</taxon>
        <taxon>Saprolegniales</taxon>
        <taxon>Verrucalvaceae</taxon>
        <taxon>Aphanomyces</taxon>
    </lineage>
</organism>
<dbReference type="GeneID" id="20081789"/>
<evidence type="ECO:0000259" key="7">
    <source>
        <dbReference type="PROSITE" id="PS50922"/>
    </source>
</evidence>
<dbReference type="PANTHER" id="PTHR13439">
    <property type="entry name" value="CT120 PROTEIN"/>
    <property type="match status" value="1"/>
</dbReference>
<dbReference type="GO" id="GO:0007009">
    <property type="term" value="P:plasma membrane organization"/>
    <property type="evidence" value="ECO:0007669"/>
    <property type="project" value="TreeGrafter"/>
</dbReference>
<dbReference type="eggNOG" id="KOG4474">
    <property type="taxonomic scope" value="Eukaryota"/>
</dbReference>
<dbReference type="Pfam" id="PF03798">
    <property type="entry name" value="TRAM_LAG1_CLN8"/>
    <property type="match status" value="1"/>
</dbReference>
<evidence type="ECO:0000256" key="2">
    <source>
        <dbReference type="ARBA" id="ARBA00022692"/>
    </source>
</evidence>
<dbReference type="InterPro" id="IPR050846">
    <property type="entry name" value="TLCD"/>
</dbReference>
<dbReference type="STRING" id="157072.A0A024UE50"/>
<evidence type="ECO:0000256" key="6">
    <source>
        <dbReference type="SAM" id="Phobius"/>
    </source>
</evidence>
<feature type="transmembrane region" description="Helical" evidence="6">
    <location>
        <begin position="99"/>
        <end position="120"/>
    </location>
</feature>
<proteinExistence type="predicted"/>
<dbReference type="EMBL" id="KI913958">
    <property type="protein sequence ID" value="ETW04465.1"/>
    <property type="molecule type" value="Genomic_DNA"/>
</dbReference>